<dbReference type="OrthoDB" id="1293559at2759"/>
<accession>A0A2G2WCE1</accession>
<evidence type="ECO:0000313" key="2">
    <source>
        <dbReference type="EMBL" id="PHT42924.1"/>
    </source>
</evidence>
<name>A0A2G2WCE1_CAPBA</name>
<evidence type="ECO:0000259" key="1">
    <source>
        <dbReference type="SMART" id="SM00575"/>
    </source>
</evidence>
<comment type="caution">
    <text evidence="2">The sequence shown here is derived from an EMBL/GenBank/DDBJ whole genome shotgun (WGS) entry which is preliminary data.</text>
</comment>
<protein>
    <recommendedName>
        <fullName evidence="1">Zinc finger PMZ-type domain-containing protein</fullName>
    </recommendedName>
</protein>
<gene>
    <name evidence="2" type="ORF">CQW23_16949</name>
</gene>
<keyword evidence="3" id="KW-1185">Reference proteome</keyword>
<feature type="domain" description="Zinc finger PMZ-type" evidence="1">
    <location>
        <begin position="77"/>
        <end position="104"/>
    </location>
</feature>
<dbReference type="Proteomes" id="UP000224567">
    <property type="component" value="Unassembled WGS sequence"/>
</dbReference>
<sequence>MASIFNSIAKRFGDIFRERCTYVLKYKDNKFVIAAEKILRDNMSEGDYFYVENVSKDERQFTVYGNGCTTKVDLLGMSCSCRKFELVKIPCDDAIATLRLKNNDDYCLRDYDYSLPVYKVEEYLLAYSKSINVVPLMFD</sequence>
<dbReference type="GO" id="GO:0008270">
    <property type="term" value="F:zinc ion binding"/>
    <property type="evidence" value="ECO:0007669"/>
    <property type="project" value="InterPro"/>
</dbReference>
<proteinExistence type="predicted"/>
<dbReference type="EMBL" id="MLFT02000007">
    <property type="protein sequence ID" value="PHT42924.1"/>
    <property type="molecule type" value="Genomic_DNA"/>
</dbReference>
<dbReference type="AlphaFoldDB" id="A0A2G2WCE1"/>
<evidence type="ECO:0000313" key="3">
    <source>
        <dbReference type="Proteomes" id="UP000224567"/>
    </source>
</evidence>
<organism evidence="2 3">
    <name type="scientific">Capsicum baccatum</name>
    <name type="common">Peruvian pepper</name>
    <dbReference type="NCBI Taxonomy" id="33114"/>
    <lineage>
        <taxon>Eukaryota</taxon>
        <taxon>Viridiplantae</taxon>
        <taxon>Streptophyta</taxon>
        <taxon>Embryophyta</taxon>
        <taxon>Tracheophyta</taxon>
        <taxon>Spermatophyta</taxon>
        <taxon>Magnoliopsida</taxon>
        <taxon>eudicotyledons</taxon>
        <taxon>Gunneridae</taxon>
        <taxon>Pentapetalae</taxon>
        <taxon>asterids</taxon>
        <taxon>lamiids</taxon>
        <taxon>Solanales</taxon>
        <taxon>Solanaceae</taxon>
        <taxon>Solanoideae</taxon>
        <taxon>Capsiceae</taxon>
        <taxon>Capsicum</taxon>
    </lineage>
</organism>
<dbReference type="InterPro" id="IPR006564">
    <property type="entry name" value="Znf_PMZ"/>
</dbReference>
<dbReference type="SMART" id="SM00575">
    <property type="entry name" value="ZnF_PMZ"/>
    <property type="match status" value="1"/>
</dbReference>
<reference evidence="2 3" key="1">
    <citation type="journal article" date="2017" name="Genome Biol.">
        <title>New reference genome sequences of hot pepper reveal the massive evolution of plant disease-resistance genes by retroduplication.</title>
        <authorList>
            <person name="Kim S."/>
            <person name="Park J."/>
            <person name="Yeom S.I."/>
            <person name="Kim Y.M."/>
            <person name="Seo E."/>
            <person name="Kim K.T."/>
            <person name="Kim M.S."/>
            <person name="Lee J.M."/>
            <person name="Cheong K."/>
            <person name="Shin H.S."/>
            <person name="Kim S.B."/>
            <person name="Han K."/>
            <person name="Lee J."/>
            <person name="Park M."/>
            <person name="Lee H.A."/>
            <person name="Lee H.Y."/>
            <person name="Lee Y."/>
            <person name="Oh S."/>
            <person name="Lee J.H."/>
            <person name="Choi E."/>
            <person name="Choi E."/>
            <person name="Lee S.E."/>
            <person name="Jeon J."/>
            <person name="Kim H."/>
            <person name="Choi G."/>
            <person name="Song H."/>
            <person name="Lee J."/>
            <person name="Lee S.C."/>
            <person name="Kwon J.K."/>
            <person name="Lee H.Y."/>
            <person name="Koo N."/>
            <person name="Hong Y."/>
            <person name="Kim R.W."/>
            <person name="Kang W.H."/>
            <person name="Huh J.H."/>
            <person name="Kang B.C."/>
            <person name="Yang T.J."/>
            <person name="Lee Y.H."/>
            <person name="Bennetzen J.L."/>
            <person name="Choi D."/>
        </authorList>
    </citation>
    <scope>NUCLEOTIDE SEQUENCE [LARGE SCALE GENOMIC DNA]</scope>
    <source>
        <strain evidence="3">cv. PBC81</strain>
    </source>
</reference>
<reference evidence="3" key="2">
    <citation type="journal article" date="2017" name="J. Anim. Genet.">
        <title>Multiple reference genome sequences of hot pepper reveal the massive evolution of plant disease resistance genes by retroduplication.</title>
        <authorList>
            <person name="Kim S."/>
            <person name="Park J."/>
            <person name="Yeom S.-I."/>
            <person name="Kim Y.-M."/>
            <person name="Seo E."/>
            <person name="Kim K.-T."/>
            <person name="Kim M.-S."/>
            <person name="Lee J.M."/>
            <person name="Cheong K."/>
            <person name="Shin H.-S."/>
            <person name="Kim S.-B."/>
            <person name="Han K."/>
            <person name="Lee J."/>
            <person name="Park M."/>
            <person name="Lee H.-A."/>
            <person name="Lee H.-Y."/>
            <person name="Lee Y."/>
            <person name="Oh S."/>
            <person name="Lee J.H."/>
            <person name="Choi E."/>
            <person name="Choi E."/>
            <person name="Lee S.E."/>
            <person name="Jeon J."/>
            <person name="Kim H."/>
            <person name="Choi G."/>
            <person name="Song H."/>
            <person name="Lee J."/>
            <person name="Lee S.-C."/>
            <person name="Kwon J.-K."/>
            <person name="Lee H.-Y."/>
            <person name="Koo N."/>
            <person name="Hong Y."/>
            <person name="Kim R.W."/>
            <person name="Kang W.-H."/>
            <person name="Huh J.H."/>
            <person name="Kang B.-C."/>
            <person name="Yang T.-J."/>
            <person name="Lee Y.-H."/>
            <person name="Bennetzen J.L."/>
            <person name="Choi D."/>
        </authorList>
    </citation>
    <scope>NUCLEOTIDE SEQUENCE [LARGE SCALE GENOMIC DNA]</scope>
    <source>
        <strain evidence="3">cv. PBC81</strain>
    </source>
</reference>